<accession>A0A2A5AWK6</accession>
<dbReference type="AlphaFoldDB" id="A0A2A5AWK6"/>
<name>A0A2A5AWK6_9GAMM</name>
<dbReference type="InterPro" id="IPR013424">
    <property type="entry name" value="Ice-binding_C"/>
</dbReference>
<proteinExistence type="predicted"/>
<comment type="caution">
    <text evidence="3">The sequence shown here is derived from an EMBL/GenBank/DDBJ whole genome shotgun (WGS) entry which is preliminary data.</text>
</comment>
<evidence type="ECO:0000313" key="4">
    <source>
        <dbReference type="Proteomes" id="UP000218327"/>
    </source>
</evidence>
<evidence type="ECO:0000313" key="3">
    <source>
        <dbReference type="EMBL" id="PCJ23704.1"/>
    </source>
</evidence>
<evidence type="ECO:0000259" key="2">
    <source>
        <dbReference type="Pfam" id="PF07589"/>
    </source>
</evidence>
<dbReference type="EMBL" id="NVVJ01000035">
    <property type="protein sequence ID" value="PCJ23704.1"/>
    <property type="molecule type" value="Genomic_DNA"/>
</dbReference>
<organism evidence="3 4">
    <name type="scientific">SAR86 cluster bacterium</name>
    <dbReference type="NCBI Taxonomy" id="2030880"/>
    <lineage>
        <taxon>Bacteria</taxon>
        <taxon>Pseudomonadati</taxon>
        <taxon>Pseudomonadota</taxon>
        <taxon>Gammaproteobacteria</taxon>
        <taxon>SAR86 cluster</taxon>
    </lineage>
</organism>
<dbReference type="Pfam" id="PF07589">
    <property type="entry name" value="PEP-CTERM"/>
    <property type="match status" value="1"/>
</dbReference>
<evidence type="ECO:0000256" key="1">
    <source>
        <dbReference type="SAM" id="SignalP"/>
    </source>
</evidence>
<feature type="domain" description="Ice-binding protein C-terminal" evidence="2">
    <location>
        <begin position="185"/>
        <end position="208"/>
    </location>
</feature>
<dbReference type="Proteomes" id="UP000218327">
    <property type="component" value="Unassembled WGS sequence"/>
</dbReference>
<keyword evidence="1" id="KW-0732">Signal</keyword>
<dbReference type="NCBIfam" id="TIGR02595">
    <property type="entry name" value="PEP_CTERM"/>
    <property type="match status" value="1"/>
</dbReference>
<gene>
    <name evidence="3" type="ORF">COA96_11155</name>
</gene>
<feature type="chain" id="PRO_5012585310" description="Ice-binding protein C-terminal domain-containing protein" evidence="1">
    <location>
        <begin position="24"/>
        <end position="214"/>
    </location>
</feature>
<reference evidence="4" key="1">
    <citation type="submission" date="2017-08" db="EMBL/GenBank/DDBJ databases">
        <title>A dynamic microbial community with high functional redundancy inhabits the cold, oxic subseafloor aquifer.</title>
        <authorList>
            <person name="Tully B.J."/>
            <person name="Wheat C.G."/>
            <person name="Glazer B.T."/>
            <person name="Huber J.A."/>
        </authorList>
    </citation>
    <scope>NUCLEOTIDE SEQUENCE [LARGE SCALE GENOMIC DNA]</scope>
</reference>
<protein>
    <recommendedName>
        <fullName evidence="2">Ice-binding protein C-terminal domain-containing protein</fullName>
    </recommendedName>
</protein>
<sequence length="214" mass="21749">MKISKVFGAAITGLVLVTSSAHAGLIDNGNSTIDTASGLEWLDLTLTTGQSYNNIHTDGFGGYAASGYVSATLDQLCGLWGSLGDDTSGCASTSPTQGIALSTSSAAIFTSLLGVTYTPYTGTFGMYDSGLLSSGFVGLACINGGASSGCISGSPSLPNAIHIPSWIGTSDTHSLVGHWLVRSTSVPEPATLGLLGLSLIGMGYTRRRKTIKSV</sequence>
<feature type="signal peptide" evidence="1">
    <location>
        <begin position="1"/>
        <end position="23"/>
    </location>
</feature>